<reference evidence="1" key="1">
    <citation type="submission" date="2021-05" db="EMBL/GenBank/DDBJ databases">
        <authorList>
            <person name="Sun Q."/>
            <person name="Inoue M."/>
        </authorList>
    </citation>
    <scope>NUCLEOTIDE SEQUENCE</scope>
    <source>
        <strain evidence="1">VKM B-3255</strain>
    </source>
</reference>
<accession>A0ABS5RE19</accession>
<dbReference type="Proteomes" id="UP001166585">
    <property type="component" value="Unassembled WGS sequence"/>
</dbReference>
<comment type="caution">
    <text evidence="1">The sequence shown here is derived from an EMBL/GenBank/DDBJ whole genome shotgun (WGS) entry which is preliminary data.</text>
</comment>
<organism evidence="1 2">
    <name type="scientific">Ancylobacter radicis</name>
    <dbReference type="NCBI Taxonomy" id="2836179"/>
    <lineage>
        <taxon>Bacteria</taxon>
        <taxon>Pseudomonadati</taxon>
        <taxon>Pseudomonadota</taxon>
        <taxon>Alphaproteobacteria</taxon>
        <taxon>Hyphomicrobiales</taxon>
        <taxon>Xanthobacteraceae</taxon>
        <taxon>Ancylobacter</taxon>
    </lineage>
</organism>
<proteinExistence type="predicted"/>
<dbReference type="RefSeq" id="WP_213757283.1">
    <property type="nucleotide sequence ID" value="NZ_JAHCQH010000025.1"/>
</dbReference>
<protein>
    <submittedName>
        <fullName evidence="1">Uncharacterized protein</fullName>
    </submittedName>
</protein>
<evidence type="ECO:0000313" key="2">
    <source>
        <dbReference type="Proteomes" id="UP001166585"/>
    </source>
</evidence>
<sequence>MPKADGAFRLDKQALPPLALLPYEKLLGDTLRGFLSELFFTSAGVVMAYISRRQDENIQDLIASSAELFLKPGLLHYGRHAAIESDWGTPPNVSISMVLRQATLTAAFRVVFDDSAIGVHIDRIDFTGGPASADDNLQRFATALAAARLAGN</sequence>
<dbReference type="EMBL" id="JAHCQH010000025">
    <property type="protein sequence ID" value="MBS9479312.1"/>
    <property type="molecule type" value="Genomic_DNA"/>
</dbReference>
<evidence type="ECO:0000313" key="1">
    <source>
        <dbReference type="EMBL" id="MBS9479312.1"/>
    </source>
</evidence>
<name>A0ABS5RE19_9HYPH</name>
<gene>
    <name evidence="1" type="ORF">KIP89_19565</name>
</gene>
<keyword evidence="2" id="KW-1185">Reference proteome</keyword>